<dbReference type="Proteomes" id="UP000253934">
    <property type="component" value="Unassembled WGS sequence"/>
</dbReference>
<sequence>MLKKISFLFFVGVSLLGTTSCLNVGAPFSSDVTWIKAGSTSKQDIERVFGPPFRVGYDSGFKTFTYGYYKYSLFAESQTKDLVIRFNDNNIVSNFTFSSSFIEDKSKLKNQ</sequence>
<name>A0A369KXJ7_9BACT</name>
<evidence type="ECO:0000313" key="2">
    <source>
        <dbReference type="Proteomes" id="UP000253934"/>
    </source>
</evidence>
<evidence type="ECO:0000313" key="1">
    <source>
        <dbReference type="EMBL" id="RDB36453.1"/>
    </source>
</evidence>
<accession>A0A369KXJ7</accession>
<comment type="caution">
    <text evidence="1">The sequence shown here is derived from an EMBL/GenBank/DDBJ whole genome shotgun (WGS) entry which is preliminary data.</text>
</comment>
<gene>
    <name evidence="1" type="ORF">DCC88_04810</name>
</gene>
<dbReference type="PROSITE" id="PS51257">
    <property type="entry name" value="PROKAR_LIPOPROTEIN"/>
    <property type="match status" value="1"/>
</dbReference>
<proteinExistence type="predicted"/>
<dbReference type="EMBL" id="QOVW01000060">
    <property type="protein sequence ID" value="RDB36453.1"/>
    <property type="molecule type" value="Genomic_DNA"/>
</dbReference>
<evidence type="ECO:0008006" key="3">
    <source>
        <dbReference type="Google" id="ProtNLM"/>
    </source>
</evidence>
<protein>
    <recommendedName>
        <fullName evidence="3">Outer membrane protein assembly factor BamE</fullName>
    </recommendedName>
</protein>
<dbReference type="AlphaFoldDB" id="A0A369KXJ7"/>
<reference evidence="1" key="1">
    <citation type="submission" date="2018-04" db="EMBL/GenBank/DDBJ databases">
        <title>Draft genome sequence of the Candidatus Spirobacillus cienkowskii, a pathogen of freshwater Daphnia species, reconstructed from hemolymph metagenomic reads.</title>
        <authorList>
            <person name="Bresciani L."/>
            <person name="Lemos L.N."/>
            <person name="Wale N."/>
            <person name="Lin J.Y."/>
            <person name="Fernandes G.R."/>
            <person name="Duffy M.A."/>
            <person name="Rodrigues J.M."/>
        </authorList>
    </citation>
    <scope>NUCLEOTIDE SEQUENCE [LARGE SCALE GENOMIC DNA]</scope>
    <source>
        <strain evidence="1">Binning01</strain>
    </source>
</reference>
<organism evidence="1 2">
    <name type="scientific">Spirobacillus cienkowskii</name>
    <dbReference type="NCBI Taxonomy" id="495820"/>
    <lineage>
        <taxon>Bacteria</taxon>
        <taxon>Pseudomonadati</taxon>
        <taxon>Bdellovibrionota</taxon>
        <taxon>Oligoflexia</taxon>
        <taxon>Silvanigrellales</taxon>
        <taxon>Spirobacillus</taxon>
    </lineage>
</organism>
<keyword evidence="2" id="KW-1185">Reference proteome</keyword>